<dbReference type="EMBL" id="FYEW01000001">
    <property type="protein sequence ID" value="SNC64290.1"/>
    <property type="molecule type" value="Genomic_DNA"/>
</dbReference>
<dbReference type="Proteomes" id="UP000198131">
    <property type="component" value="Unassembled WGS sequence"/>
</dbReference>
<evidence type="ECO:0000256" key="1">
    <source>
        <dbReference type="SAM" id="Phobius"/>
    </source>
</evidence>
<name>A0A212TEI4_9BACT</name>
<keyword evidence="1" id="KW-1133">Transmembrane helix</keyword>
<feature type="transmembrane region" description="Helical" evidence="1">
    <location>
        <begin position="149"/>
        <end position="168"/>
    </location>
</feature>
<gene>
    <name evidence="2" type="ORF">SAMN06265337_1050</name>
</gene>
<evidence type="ECO:0008006" key="4">
    <source>
        <dbReference type="Google" id="ProtNLM"/>
    </source>
</evidence>
<feature type="transmembrane region" description="Helical" evidence="1">
    <location>
        <begin position="245"/>
        <end position="263"/>
    </location>
</feature>
<feature type="transmembrane region" description="Helical" evidence="1">
    <location>
        <begin position="364"/>
        <end position="384"/>
    </location>
</feature>
<keyword evidence="3" id="KW-1185">Reference proteome</keyword>
<proteinExistence type="predicted"/>
<feature type="transmembrane region" description="Helical" evidence="1">
    <location>
        <begin position="330"/>
        <end position="352"/>
    </location>
</feature>
<evidence type="ECO:0000313" key="2">
    <source>
        <dbReference type="EMBL" id="SNC64290.1"/>
    </source>
</evidence>
<accession>A0A212TEI4</accession>
<evidence type="ECO:0000313" key="3">
    <source>
        <dbReference type="Proteomes" id="UP000198131"/>
    </source>
</evidence>
<dbReference type="RefSeq" id="WP_088842324.1">
    <property type="nucleotide sequence ID" value="NZ_FYEW01000001.1"/>
</dbReference>
<sequence length="429" mass="47772">MKLLVAILLNAALLGLLIPWLQRLRQEPHVGRWLLPTFGLKLISTLLSVLLLSGDSKLFLLWSQRMTAQLWQAPGSWLHMLGQDSFQFGQWEMVYHGFSNTFFVMKVLSVLNLASGGSVWLDSLYFSLFSFWGSWQLVLALRRLWSEQAGMGAIGAFLLWPTVVYWTSGLTKESLLVGSGATVVATVLELCYGQRRRVAPQLLLLLPMAVLHFKMRFFSAALLLGVMSGLGLIRVIQHLGGAKRWLPQVLLLLGLLAGGAWAASEVSPAFRLNKFTSQLQRNYSDLLRSSLNRPHLEYPTLAPTTESVLQNAPGAVVNVLTYPRVWEGGGFLYIVAGLENVVLFVLLVSALLSAMQQRNGPLPFAVVLCVLVYCLLLAALLGLTTPNLGTLSRYRVSFLPFLVLLLLQNHYVARLQQRLSPDKPWPTRH</sequence>
<keyword evidence="1" id="KW-0472">Membrane</keyword>
<keyword evidence="1" id="KW-0812">Transmembrane</keyword>
<feature type="transmembrane region" description="Helical" evidence="1">
    <location>
        <begin position="33"/>
        <end position="52"/>
    </location>
</feature>
<protein>
    <recommendedName>
        <fullName evidence="4">Glycosyltransferase RgtA/B/C/D-like domain-containing protein</fullName>
    </recommendedName>
</protein>
<reference evidence="3" key="1">
    <citation type="submission" date="2017-06" db="EMBL/GenBank/DDBJ databases">
        <authorList>
            <person name="Varghese N."/>
            <person name="Submissions S."/>
        </authorList>
    </citation>
    <scope>NUCLEOTIDE SEQUENCE [LARGE SCALE GENOMIC DNA]</scope>
    <source>
        <strain evidence="3">DSM 11116</strain>
    </source>
</reference>
<dbReference type="OrthoDB" id="876946at2"/>
<dbReference type="AlphaFoldDB" id="A0A212TEI4"/>
<feature type="transmembrane region" description="Helical" evidence="1">
    <location>
        <begin position="396"/>
        <end position="413"/>
    </location>
</feature>
<feature type="transmembrane region" description="Helical" evidence="1">
    <location>
        <begin position="215"/>
        <end position="233"/>
    </location>
</feature>
<organism evidence="2 3">
    <name type="scientific">Hymenobacter gelipurpurascens</name>
    <dbReference type="NCBI Taxonomy" id="89968"/>
    <lineage>
        <taxon>Bacteria</taxon>
        <taxon>Pseudomonadati</taxon>
        <taxon>Bacteroidota</taxon>
        <taxon>Cytophagia</taxon>
        <taxon>Cytophagales</taxon>
        <taxon>Hymenobacteraceae</taxon>
        <taxon>Hymenobacter</taxon>
    </lineage>
</organism>